<evidence type="ECO:0000313" key="2">
    <source>
        <dbReference type="EMBL" id="CEG24517.1"/>
    </source>
</evidence>
<feature type="domain" description="Polysaccharide pyruvyl transferase" evidence="1">
    <location>
        <begin position="17"/>
        <end position="286"/>
    </location>
</feature>
<dbReference type="Proteomes" id="UP000182110">
    <property type="component" value="Unassembled WGS sequence"/>
</dbReference>
<evidence type="ECO:0000313" key="3">
    <source>
        <dbReference type="Proteomes" id="UP000182110"/>
    </source>
</evidence>
<keyword evidence="3" id="KW-1185">Reference proteome</keyword>
<reference evidence="2 3" key="1">
    <citation type="journal article" date="2014" name="Genome Announc.">
        <title>Genome Sequence of Bacillus simplex Strain P558, Isolated from a Human Fecal Sample.</title>
        <authorList>
            <person name="Croce O."/>
            <person name="Hugon P."/>
            <person name="Lagier J.C."/>
            <person name="Bibi F."/>
            <person name="Robert C."/>
            <person name="Azhar E.I."/>
            <person name="Raoult D."/>
            <person name="Fournier P.E."/>
        </authorList>
    </citation>
    <scope>NUCLEOTIDE SEQUENCE [LARGE SCALE GENOMIC DNA]</scope>
    <source>
        <strain evidence="2 3">P558</strain>
    </source>
</reference>
<sequence>MSVLKKVLYIGWIGFGNLGDELLWNVFKELNKHYNYSTKIEIVPSLPGVDINHTEEYDTVILGGGSLLLPGYMAALKQAIDLGKDVFIWGSGLDWITKEQLDIINSGQSLSLEKTFTEKDIILFRETLEKAAFVGVRGPITKKVLETFGINSEKIKLIGDPGILLNPPAVIRKKEKIAAINWGTTFNRLYGQDEAAIENALLQVSKKLIKSGYKILLYVVWGSDREASKRLYDKLNDPLNVTYDPSLYSEEELIEKLSVCSLSINFKLHANILSLAGNVPCIALGYRFKVFDLFQSLGLENLVVSTDSDTLALDIMEGIQEIELNNEKIIEQYKKRKEHFSPLIIEPIKNNFTVD</sequence>
<organism evidence="2 3">
    <name type="scientific">Peribacillus simplex</name>
    <dbReference type="NCBI Taxonomy" id="1478"/>
    <lineage>
        <taxon>Bacteria</taxon>
        <taxon>Bacillati</taxon>
        <taxon>Bacillota</taxon>
        <taxon>Bacilli</taxon>
        <taxon>Bacillales</taxon>
        <taxon>Bacillaceae</taxon>
        <taxon>Peribacillus</taxon>
    </lineage>
</organism>
<accession>A0AAN2PAZ3</accession>
<dbReference type="AlphaFoldDB" id="A0AAN2PAZ3"/>
<dbReference type="Pfam" id="PF04230">
    <property type="entry name" value="PS_pyruv_trans"/>
    <property type="match status" value="1"/>
</dbReference>
<gene>
    <name evidence="2" type="ORF">BN1180_05332</name>
</gene>
<evidence type="ECO:0000259" key="1">
    <source>
        <dbReference type="Pfam" id="PF04230"/>
    </source>
</evidence>
<name>A0AAN2PAZ3_9BACI</name>
<dbReference type="PANTHER" id="PTHR36836">
    <property type="entry name" value="COLANIC ACID BIOSYNTHESIS PROTEIN WCAK"/>
    <property type="match status" value="1"/>
</dbReference>
<protein>
    <submittedName>
        <fullName evidence="2">Pyruvyl-transferase</fullName>
    </submittedName>
</protein>
<dbReference type="PANTHER" id="PTHR36836:SF1">
    <property type="entry name" value="COLANIC ACID BIOSYNTHESIS PROTEIN WCAK"/>
    <property type="match status" value="1"/>
</dbReference>
<dbReference type="InterPro" id="IPR007345">
    <property type="entry name" value="Polysacch_pyruvyl_Trfase"/>
</dbReference>
<proteinExistence type="predicted"/>
<comment type="caution">
    <text evidence="2">The sequence shown here is derived from an EMBL/GenBank/DDBJ whole genome shotgun (WGS) entry which is preliminary data.</text>
</comment>
<dbReference type="EMBL" id="CCXW01000002">
    <property type="protein sequence ID" value="CEG24517.1"/>
    <property type="molecule type" value="Genomic_DNA"/>
</dbReference>